<sequence>MDFSAIQESINKIEGVILSKVVHEKGEISEIHVLANNNKSPKQIVRDIESALYVIHNYKIDKNKISIASIQGEELLNKEKRVKFSSVELRNKQNKVECTVTLSYDDKEYTVEEMDINTTLNRKKIVLKTTLKAVEEILGLDNIFDGQEVIINTSIGVSVVTVIVITLITGKEEVLVGSALVKNDEYEAIARAALDAVNRTILMTTK</sequence>
<dbReference type="RefSeq" id="WP_091351285.1">
    <property type="nucleotide sequence ID" value="NZ_FOIF01000050.1"/>
</dbReference>
<dbReference type="STRING" id="1120990.SAMN03080614_105011"/>
<name>A0A1I0BXE7_9FIRM</name>
<evidence type="ECO:0000313" key="1">
    <source>
        <dbReference type="EMBL" id="SET11378.1"/>
    </source>
</evidence>
<dbReference type="Proteomes" id="UP000243819">
    <property type="component" value="Unassembled WGS sequence"/>
</dbReference>
<dbReference type="AlphaFoldDB" id="A0A1I0BXE7"/>
<evidence type="ECO:0000313" key="2">
    <source>
        <dbReference type="Proteomes" id="UP000243819"/>
    </source>
</evidence>
<organism evidence="1 2">
    <name type="scientific">Anaerobranca gottschalkii DSM 13577</name>
    <dbReference type="NCBI Taxonomy" id="1120990"/>
    <lineage>
        <taxon>Bacteria</taxon>
        <taxon>Bacillati</taxon>
        <taxon>Bacillota</taxon>
        <taxon>Clostridia</taxon>
        <taxon>Eubacteriales</taxon>
        <taxon>Proteinivoracaceae</taxon>
        <taxon>Anaerobranca</taxon>
    </lineage>
</organism>
<reference evidence="2" key="1">
    <citation type="submission" date="2016-10" db="EMBL/GenBank/DDBJ databases">
        <authorList>
            <person name="Varghese N."/>
            <person name="Submissions S."/>
        </authorList>
    </citation>
    <scope>NUCLEOTIDE SEQUENCE [LARGE SCALE GENOMIC DNA]</scope>
    <source>
        <strain evidence="2">DSM 13577</strain>
    </source>
</reference>
<protein>
    <submittedName>
        <fullName evidence="1">Uncharacterized protein</fullName>
    </submittedName>
</protein>
<accession>A0A1I0BXE7</accession>
<keyword evidence="2" id="KW-1185">Reference proteome</keyword>
<proteinExistence type="predicted"/>
<gene>
    <name evidence="1" type="ORF">SAMN03080614_105011</name>
</gene>
<dbReference type="EMBL" id="FOIF01000050">
    <property type="protein sequence ID" value="SET11378.1"/>
    <property type="molecule type" value="Genomic_DNA"/>
</dbReference>
<dbReference type="OrthoDB" id="43591at2"/>